<dbReference type="Proteomes" id="UP001372338">
    <property type="component" value="Unassembled WGS sequence"/>
</dbReference>
<evidence type="ECO:0000313" key="2">
    <source>
        <dbReference type="Proteomes" id="UP001372338"/>
    </source>
</evidence>
<reference evidence="1 2" key="1">
    <citation type="submission" date="2024-01" db="EMBL/GenBank/DDBJ databases">
        <title>The genomes of 5 underutilized Papilionoideae crops provide insights into root nodulation and disease resistanc.</title>
        <authorList>
            <person name="Yuan L."/>
        </authorList>
    </citation>
    <scope>NUCLEOTIDE SEQUENCE [LARGE SCALE GENOMIC DNA]</scope>
    <source>
        <strain evidence="1">ZHUSHIDOU_FW_LH</strain>
        <tissue evidence="1">Leaf</tissue>
    </source>
</reference>
<protein>
    <submittedName>
        <fullName evidence="1">Uncharacterized protein</fullName>
    </submittedName>
</protein>
<dbReference type="EMBL" id="JAYWIO010000003">
    <property type="protein sequence ID" value="KAK7274015.1"/>
    <property type="molecule type" value="Genomic_DNA"/>
</dbReference>
<proteinExistence type="predicted"/>
<comment type="caution">
    <text evidence="1">The sequence shown here is derived from an EMBL/GenBank/DDBJ whole genome shotgun (WGS) entry which is preliminary data.</text>
</comment>
<evidence type="ECO:0000313" key="1">
    <source>
        <dbReference type="EMBL" id="KAK7274015.1"/>
    </source>
</evidence>
<organism evidence="1 2">
    <name type="scientific">Crotalaria pallida</name>
    <name type="common">Smooth rattlebox</name>
    <name type="synonym">Crotalaria striata</name>
    <dbReference type="NCBI Taxonomy" id="3830"/>
    <lineage>
        <taxon>Eukaryota</taxon>
        <taxon>Viridiplantae</taxon>
        <taxon>Streptophyta</taxon>
        <taxon>Embryophyta</taxon>
        <taxon>Tracheophyta</taxon>
        <taxon>Spermatophyta</taxon>
        <taxon>Magnoliopsida</taxon>
        <taxon>eudicotyledons</taxon>
        <taxon>Gunneridae</taxon>
        <taxon>Pentapetalae</taxon>
        <taxon>rosids</taxon>
        <taxon>fabids</taxon>
        <taxon>Fabales</taxon>
        <taxon>Fabaceae</taxon>
        <taxon>Papilionoideae</taxon>
        <taxon>50 kb inversion clade</taxon>
        <taxon>genistoids sensu lato</taxon>
        <taxon>core genistoids</taxon>
        <taxon>Crotalarieae</taxon>
        <taxon>Crotalaria</taxon>
    </lineage>
</organism>
<sequence length="215" mass="23519">MKILFISSVDSFYLLPIFDALDTVNLQRESYRFRVRVVRKWYLPGFMNPEQPMSMELILMDDAGLDGDEYPPIFKGLVGRKLLFNVANPVSGSSADTGSIKVRGVCDEPHIISAFESANSGIPAEEVIPLSVVPPVVDLSSDHSEDIGDANILTSAALGEPNYTCSFNSPPSTPPVSAVLQTPPTTLKKKFDNLFADDTPPIHVARKRVNKAVKK</sequence>
<dbReference type="AlphaFoldDB" id="A0AAN9IEC0"/>
<name>A0AAN9IEC0_CROPI</name>
<keyword evidence="2" id="KW-1185">Reference proteome</keyword>
<gene>
    <name evidence="1" type="ORF">RIF29_15085</name>
</gene>
<accession>A0AAN9IEC0</accession>